<dbReference type="FunFam" id="3.20.20.10:FF:000003">
    <property type="entry name" value="Diaminopimelate decarboxylase"/>
    <property type="match status" value="1"/>
</dbReference>
<dbReference type="Proteomes" id="UP000019131">
    <property type="component" value="Unassembled WGS sequence"/>
</dbReference>
<dbReference type="PROSITE" id="PS00878">
    <property type="entry name" value="ODR_DC_2_1"/>
    <property type="match status" value="1"/>
</dbReference>
<gene>
    <name evidence="6" type="ORF">JCM10512_4548</name>
</gene>
<dbReference type="InterPro" id="IPR000183">
    <property type="entry name" value="Orn/DAP/Arg_de-COase"/>
</dbReference>
<dbReference type="Gene3D" id="3.20.20.10">
    <property type="entry name" value="Alanine racemase"/>
    <property type="match status" value="1"/>
</dbReference>
<dbReference type="EMBL" id="BAIV01000036">
    <property type="protein sequence ID" value="GAE86066.1"/>
    <property type="molecule type" value="Genomic_DNA"/>
</dbReference>
<name>W4UYP8_9BACE</name>
<evidence type="ECO:0000256" key="3">
    <source>
        <dbReference type="ARBA" id="ARBA00022898"/>
    </source>
</evidence>
<evidence type="ECO:0000256" key="2">
    <source>
        <dbReference type="ARBA" id="ARBA00022793"/>
    </source>
</evidence>
<dbReference type="PRINTS" id="PR01181">
    <property type="entry name" value="DAPDCRBXLASE"/>
</dbReference>
<keyword evidence="2" id="KW-0210">Decarboxylase</keyword>
<dbReference type="InterPro" id="IPR022653">
    <property type="entry name" value="De-COase2_pyr-phos_BS"/>
</dbReference>
<dbReference type="PRINTS" id="PR01179">
    <property type="entry name" value="ODADCRBXLASE"/>
</dbReference>
<keyword evidence="4" id="KW-0456">Lyase</keyword>
<dbReference type="InterPro" id="IPR022644">
    <property type="entry name" value="De-COase2_N"/>
</dbReference>
<dbReference type="STRING" id="1445607.JCM10512_4548"/>
<reference evidence="6 7" key="1">
    <citation type="journal article" date="2014" name="Genome Announc.">
        <title>Draft Genome Sequence of Bacteroides reticulotermitis Strain JCM 10512T, Isolated from the Gut of a Termite.</title>
        <authorList>
            <person name="Yuki M."/>
            <person name="Oshima K."/>
            <person name="Suda W."/>
            <person name="Sakamoto M."/>
            <person name="Iida T."/>
            <person name="Hattori M."/>
            <person name="Ohkuma M."/>
        </authorList>
    </citation>
    <scope>NUCLEOTIDE SEQUENCE [LARGE SCALE GENOMIC DNA]</scope>
    <source>
        <strain evidence="6 7">JCM 10512</strain>
    </source>
</reference>
<dbReference type="PANTHER" id="PTHR43727:SF2">
    <property type="entry name" value="GROUP IV DECARBOXYLASE"/>
    <property type="match status" value="1"/>
</dbReference>
<dbReference type="SUPFAM" id="SSF51419">
    <property type="entry name" value="PLP-binding barrel"/>
    <property type="match status" value="1"/>
</dbReference>
<feature type="domain" description="Orn/DAP/Arg decarboxylase 2 N-terminal" evidence="5">
    <location>
        <begin position="38"/>
        <end position="208"/>
    </location>
</feature>
<evidence type="ECO:0000313" key="7">
    <source>
        <dbReference type="Proteomes" id="UP000019131"/>
    </source>
</evidence>
<keyword evidence="7" id="KW-1185">Reference proteome</keyword>
<dbReference type="GO" id="GO:0009089">
    <property type="term" value="P:lysine biosynthetic process via diaminopimelate"/>
    <property type="evidence" value="ECO:0007669"/>
    <property type="project" value="InterPro"/>
</dbReference>
<evidence type="ECO:0000256" key="1">
    <source>
        <dbReference type="ARBA" id="ARBA00001933"/>
    </source>
</evidence>
<organism evidence="6 7">
    <name type="scientific">Bacteroides reticulotermitis JCM 10512</name>
    <dbReference type="NCBI Taxonomy" id="1445607"/>
    <lineage>
        <taxon>Bacteria</taxon>
        <taxon>Pseudomonadati</taxon>
        <taxon>Bacteroidota</taxon>
        <taxon>Bacteroidia</taxon>
        <taxon>Bacteroidales</taxon>
        <taxon>Bacteroidaceae</taxon>
        <taxon>Bacteroides</taxon>
    </lineage>
</organism>
<dbReference type="InterPro" id="IPR002986">
    <property type="entry name" value="DAP_deCOOHase_LysA"/>
</dbReference>
<accession>W4UYP8</accession>
<dbReference type="InterPro" id="IPR029066">
    <property type="entry name" value="PLP-binding_barrel"/>
</dbReference>
<protein>
    <submittedName>
        <fullName evidence="6">Diaminopimelate decarboxylase</fullName>
    </submittedName>
</protein>
<evidence type="ECO:0000313" key="6">
    <source>
        <dbReference type="EMBL" id="GAE86066.1"/>
    </source>
</evidence>
<evidence type="ECO:0000259" key="5">
    <source>
        <dbReference type="Pfam" id="PF02784"/>
    </source>
</evidence>
<dbReference type="AlphaFoldDB" id="W4UYP8"/>
<evidence type="ECO:0000256" key="4">
    <source>
        <dbReference type="ARBA" id="ARBA00023239"/>
    </source>
</evidence>
<dbReference type="GO" id="GO:0008836">
    <property type="term" value="F:diaminopimelate decarboxylase activity"/>
    <property type="evidence" value="ECO:0007669"/>
    <property type="project" value="InterPro"/>
</dbReference>
<dbReference type="PANTHER" id="PTHR43727">
    <property type="entry name" value="DIAMINOPIMELATE DECARBOXYLASE"/>
    <property type="match status" value="1"/>
</dbReference>
<keyword evidence="3" id="KW-0663">Pyridoxal phosphate</keyword>
<dbReference type="Pfam" id="PF02784">
    <property type="entry name" value="Orn_Arg_deC_N"/>
    <property type="match status" value="1"/>
</dbReference>
<comment type="cofactor">
    <cofactor evidence="1">
        <name>pyridoxal 5'-phosphate</name>
        <dbReference type="ChEBI" id="CHEBI:597326"/>
    </cofactor>
</comment>
<comment type="caution">
    <text evidence="6">The sequence shown here is derived from an EMBL/GenBank/DDBJ whole genome shotgun (WGS) entry which is preliminary data.</text>
</comment>
<sequence>MKGIFPIDKLREIRTPFYYYDTNVLRETLACVKNEVARYERFDVHYAMKANVNPKVLKIISESGLGADCVSGGEIRAAIKAGIPAGKIVFAGVGKADWEIELGLEYGIFCFNVESIPELEVINELASAHGKVANVVFRINPNVGAHTHANITTGLAENKFGISMQDMEAVIDVAQELKNVKFVGLHFHIGSQILDMGDFMALCNRVNELQNR</sequence>
<proteinExistence type="predicted"/>